<sequence length="428" mass="49585">MRNIYFILLCTLISPVLVLGQTSKEELFENPNKTAGVHYAYPVHEITPSSPAPKGYEPFYISHFGRHGSRYLISDSDYKDVIDLFEDARKNNALTDLGLDVLIRLNRVWEETEHRGGDLSNLGVEEHRGIAERMYNSYPQVFAKDAKIDACATTVVRCVLSMDAFCERLKELNPALKTTRQSGMKWQSYLNHHTKEAIDYRSAQNTWREEYRKFEEKHTNPDRLINTLFSDQTYILRQVNPDKVMRQLFAIAGGMQNIDTKLSFYDIFDNQELFDLWQCKNYTLYVNDANYARNGGIMMENCKPVLKDILDKANKAISSNERGADLRFAHDGNIIPLAMLLHLDGCYNSVSDSDGFYKVWSDFKVAPMAGNIQLVFFKKDKSDDIIVKFMLHEKETLVPPIETDIAPYYHWKDVQAYYNKWLNNEIKQ</sequence>
<evidence type="ECO:0000256" key="7">
    <source>
        <dbReference type="ARBA" id="ARBA00022801"/>
    </source>
</evidence>
<evidence type="ECO:0000256" key="9">
    <source>
        <dbReference type="ARBA" id="ARBA00031642"/>
    </source>
</evidence>
<evidence type="ECO:0000256" key="12">
    <source>
        <dbReference type="ARBA" id="ARBA00043691"/>
    </source>
</evidence>
<dbReference type="Gene3D" id="3.40.50.1240">
    <property type="entry name" value="Phosphoglycerate mutase-like"/>
    <property type="match status" value="1"/>
</dbReference>
<evidence type="ECO:0000256" key="1">
    <source>
        <dbReference type="ARBA" id="ARBA00004370"/>
    </source>
</evidence>
<evidence type="ECO:0000313" key="14">
    <source>
        <dbReference type="EMBL" id="SHE43909.1"/>
    </source>
</evidence>
<evidence type="ECO:0000256" key="6">
    <source>
        <dbReference type="ARBA" id="ARBA00022729"/>
    </source>
</evidence>
<evidence type="ECO:0000256" key="8">
    <source>
        <dbReference type="ARBA" id="ARBA00023136"/>
    </source>
</evidence>
<comment type="catalytic activity">
    <reaction evidence="12">
        <text>1D-myo-inositol hexakisphosphate + H2O = 1D-myo-inositol 1,2,4,5,6-pentakisphosphate + phosphate</text>
        <dbReference type="Rhea" id="RHEA:16989"/>
        <dbReference type="ChEBI" id="CHEBI:15377"/>
        <dbReference type="ChEBI" id="CHEBI:43474"/>
        <dbReference type="ChEBI" id="CHEBI:57798"/>
        <dbReference type="ChEBI" id="CHEBI:58130"/>
        <dbReference type="EC" id="3.1.3.62"/>
    </reaction>
    <physiologicalReaction direction="left-to-right" evidence="12">
        <dbReference type="Rhea" id="RHEA:16990"/>
    </physiologicalReaction>
</comment>
<comment type="catalytic activity">
    <reaction evidence="10">
        <text>1D-myo-inositol 1,2,5,6-tetrakisphosphate + H2O = 1D-myo-inositol 1,2,6-trisphosphate + phosphate</text>
        <dbReference type="Rhea" id="RHEA:77119"/>
        <dbReference type="ChEBI" id="CHEBI:15377"/>
        <dbReference type="ChEBI" id="CHEBI:43474"/>
        <dbReference type="ChEBI" id="CHEBI:195535"/>
        <dbReference type="ChEBI" id="CHEBI:195537"/>
        <dbReference type="EC" id="3.1.3.62"/>
    </reaction>
    <physiologicalReaction direction="left-to-right" evidence="10">
        <dbReference type="Rhea" id="RHEA:77120"/>
    </physiologicalReaction>
</comment>
<dbReference type="EC" id="3.1.3.62" evidence="4"/>
<dbReference type="GO" id="GO:0034417">
    <property type="term" value="F:bisphosphoglycerate 3-phosphatase activity"/>
    <property type="evidence" value="ECO:0007669"/>
    <property type="project" value="UniProtKB-EC"/>
</dbReference>
<evidence type="ECO:0000256" key="4">
    <source>
        <dbReference type="ARBA" id="ARBA00013040"/>
    </source>
</evidence>
<reference evidence="15" key="1">
    <citation type="submission" date="2016-11" db="EMBL/GenBank/DDBJ databases">
        <authorList>
            <person name="Varghese N."/>
            <person name="Submissions S."/>
        </authorList>
    </citation>
    <scope>NUCLEOTIDE SEQUENCE [LARGE SCALE GENOMIC DNA]</scope>
    <source>
        <strain evidence="15">DSM 27370</strain>
    </source>
</reference>
<evidence type="ECO:0000256" key="2">
    <source>
        <dbReference type="ARBA" id="ARBA00008422"/>
    </source>
</evidence>
<comment type="catalytic activity">
    <reaction evidence="11">
        <text>1D-myo-inositol 1,2,4,5,6-pentakisphosphate + H2O = 1D-myo-inositol 1,2,5,6-tetrakisphosphate + phosphate</text>
        <dbReference type="Rhea" id="RHEA:77115"/>
        <dbReference type="ChEBI" id="CHEBI:15377"/>
        <dbReference type="ChEBI" id="CHEBI:43474"/>
        <dbReference type="ChEBI" id="CHEBI:57798"/>
        <dbReference type="ChEBI" id="CHEBI:195535"/>
        <dbReference type="EC" id="3.1.3.62"/>
    </reaction>
    <physiologicalReaction direction="left-to-right" evidence="11">
        <dbReference type="Rhea" id="RHEA:77116"/>
    </physiologicalReaction>
</comment>
<dbReference type="PANTHER" id="PTHR20963:SF8">
    <property type="entry name" value="MULTIPLE INOSITOL POLYPHOSPHATE PHOSPHATASE 1"/>
    <property type="match status" value="1"/>
</dbReference>
<keyword evidence="7" id="KW-0378">Hydrolase</keyword>
<dbReference type="EC" id="3.1.3.80" evidence="3"/>
<evidence type="ECO:0000256" key="3">
    <source>
        <dbReference type="ARBA" id="ARBA00012976"/>
    </source>
</evidence>
<dbReference type="STRING" id="1346286.SAMN05444362_101329"/>
<dbReference type="InterPro" id="IPR029033">
    <property type="entry name" value="His_PPase_superfam"/>
</dbReference>
<dbReference type="GO" id="GO:0016020">
    <property type="term" value="C:membrane"/>
    <property type="evidence" value="ECO:0007669"/>
    <property type="project" value="UniProtKB-SubCell"/>
</dbReference>
<dbReference type="OrthoDB" id="9770871at2"/>
<evidence type="ECO:0000256" key="5">
    <source>
        <dbReference type="ARBA" id="ARBA00018097"/>
    </source>
</evidence>
<evidence type="ECO:0000256" key="13">
    <source>
        <dbReference type="ARBA" id="ARBA00043832"/>
    </source>
</evidence>
<comment type="similarity">
    <text evidence="2">Belongs to the histidine acid phosphatase family. MINPP1 subfamily.</text>
</comment>
<keyword evidence="8" id="KW-0472">Membrane</keyword>
<dbReference type="RefSeq" id="WP_062175422.1">
    <property type="nucleotide sequence ID" value="NZ_BBXL01000001.1"/>
</dbReference>
<dbReference type="AlphaFoldDB" id="A0A1M4THC4"/>
<gene>
    <name evidence="14" type="ORF">SAMN05444362_101329</name>
</gene>
<proteinExistence type="inferred from homology"/>
<organism evidence="14 15">
    <name type="scientific">Dysgonomonas macrotermitis</name>
    <dbReference type="NCBI Taxonomy" id="1346286"/>
    <lineage>
        <taxon>Bacteria</taxon>
        <taxon>Pseudomonadati</taxon>
        <taxon>Bacteroidota</taxon>
        <taxon>Bacteroidia</taxon>
        <taxon>Bacteroidales</taxon>
        <taxon>Dysgonomonadaceae</taxon>
        <taxon>Dysgonomonas</taxon>
    </lineage>
</organism>
<comment type="subcellular location">
    <subcellularLocation>
        <location evidence="1">Membrane</location>
    </subcellularLocation>
</comment>
<protein>
    <recommendedName>
        <fullName evidence="5">Multiple inositol polyphosphate phosphatase 1</fullName>
        <ecNumber evidence="4">3.1.3.62</ecNumber>
        <ecNumber evidence="3">3.1.3.80</ecNumber>
    </recommendedName>
    <alternativeName>
        <fullName evidence="9">2,3-bisphosphoglycerate 3-phosphatase</fullName>
    </alternativeName>
</protein>
<keyword evidence="15" id="KW-1185">Reference proteome</keyword>
<dbReference type="PANTHER" id="PTHR20963">
    <property type="entry name" value="MULTIPLE INOSITOL POLYPHOSPHATE PHOSPHATASE-RELATED"/>
    <property type="match status" value="1"/>
</dbReference>
<keyword evidence="6" id="KW-0732">Signal</keyword>
<dbReference type="InterPro" id="IPR000560">
    <property type="entry name" value="His_Pase_clade-2"/>
</dbReference>
<evidence type="ECO:0000313" key="15">
    <source>
        <dbReference type="Proteomes" id="UP000184480"/>
    </source>
</evidence>
<accession>A0A1M4THC4</accession>
<name>A0A1M4THC4_9BACT</name>
<dbReference type="SUPFAM" id="SSF53254">
    <property type="entry name" value="Phosphoglycerate mutase-like"/>
    <property type="match status" value="1"/>
</dbReference>
<evidence type="ECO:0000256" key="10">
    <source>
        <dbReference type="ARBA" id="ARBA00043668"/>
    </source>
</evidence>
<dbReference type="Proteomes" id="UP000184480">
    <property type="component" value="Unassembled WGS sequence"/>
</dbReference>
<dbReference type="EMBL" id="FQUC01000001">
    <property type="protein sequence ID" value="SHE43909.1"/>
    <property type="molecule type" value="Genomic_DNA"/>
</dbReference>
<comment type="catalytic activity">
    <reaction evidence="13">
        <text>(2R)-2,3-bisphosphoglycerate + H2O = (2R)-2-phosphoglycerate + phosphate</text>
        <dbReference type="Rhea" id="RHEA:27381"/>
        <dbReference type="ChEBI" id="CHEBI:15377"/>
        <dbReference type="ChEBI" id="CHEBI:43474"/>
        <dbReference type="ChEBI" id="CHEBI:58248"/>
        <dbReference type="ChEBI" id="CHEBI:58289"/>
        <dbReference type="EC" id="3.1.3.80"/>
    </reaction>
    <physiologicalReaction direction="left-to-right" evidence="13">
        <dbReference type="Rhea" id="RHEA:27382"/>
    </physiologicalReaction>
</comment>
<evidence type="ECO:0000256" key="11">
    <source>
        <dbReference type="ARBA" id="ARBA00043671"/>
    </source>
</evidence>
<dbReference type="Pfam" id="PF00328">
    <property type="entry name" value="His_Phos_2"/>
    <property type="match status" value="1"/>
</dbReference>